<evidence type="ECO:0000256" key="1">
    <source>
        <dbReference type="SAM" id="MobiDB-lite"/>
    </source>
</evidence>
<evidence type="ECO:0000313" key="3">
    <source>
        <dbReference type="Proteomes" id="UP000196581"/>
    </source>
</evidence>
<evidence type="ECO:0000313" key="2">
    <source>
        <dbReference type="EMBL" id="SLM97247.1"/>
    </source>
</evidence>
<dbReference type="InterPro" id="IPR015946">
    <property type="entry name" value="KH_dom-like_a/b"/>
</dbReference>
<accession>A0A1X6XF90</accession>
<dbReference type="Pfam" id="PF02566">
    <property type="entry name" value="OsmC"/>
    <property type="match status" value="1"/>
</dbReference>
<protein>
    <submittedName>
        <fullName evidence="2">Conserved OsmC-like protein</fullName>
    </submittedName>
</protein>
<sequence>MDETTNPEHVAEQRGVNVTRTGFERYTVTTKAGVELEFGRGEGLVDPVDMMLAGLAGCMAVSIDKPLTRAAEPERFDISVVADKLKDESMATRLQNLRLDFDVAFADWTRKQDPQAFVEKLLHVAHDTHCTVSRTIEAGAHVEAGATVEVTGTSAADDVSGTDDDSAGPGTR</sequence>
<dbReference type="InterPro" id="IPR036102">
    <property type="entry name" value="OsmC/Ohrsf"/>
</dbReference>
<gene>
    <name evidence="2" type="ORF">FM105_06925</name>
</gene>
<dbReference type="Proteomes" id="UP000196581">
    <property type="component" value="Unassembled WGS sequence"/>
</dbReference>
<dbReference type="EMBL" id="FWFF01000011">
    <property type="protein sequence ID" value="SLM97247.1"/>
    <property type="molecule type" value="Genomic_DNA"/>
</dbReference>
<dbReference type="Gene3D" id="3.30.300.20">
    <property type="match status" value="1"/>
</dbReference>
<proteinExistence type="predicted"/>
<dbReference type="RefSeq" id="WP_087006637.1">
    <property type="nucleotide sequence ID" value="NZ_FWFF01000011.1"/>
</dbReference>
<dbReference type="InterPro" id="IPR003718">
    <property type="entry name" value="OsmC/Ohr_fam"/>
</dbReference>
<feature type="region of interest" description="Disordered" evidence="1">
    <location>
        <begin position="151"/>
        <end position="172"/>
    </location>
</feature>
<reference evidence="3" key="1">
    <citation type="submission" date="2017-02" db="EMBL/GenBank/DDBJ databases">
        <authorList>
            <person name="Dridi B."/>
        </authorList>
    </citation>
    <scope>NUCLEOTIDE SEQUENCE [LARGE SCALE GENOMIC DNA]</scope>
    <source>
        <strain evidence="3">B Co 03.10</strain>
    </source>
</reference>
<dbReference type="SUPFAM" id="SSF82784">
    <property type="entry name" value="OsmC-like"/>
    <property type="match status" value="1"/>
</dbReference>
<organism evidence="2 3">
    <name type="scientific">Brevibacterium yomogidense</name>
    <dbReference type="NCBI Taxonomy" id="946573"/>
    <lineage>
        <taxon>Bacteria</taxon>
        <taxon>Bacillati</taxon>
        <taxon>Actinomycetota</taxon>
        <taxon>Actinomycetes</taxon>
        <taxon>Micrococcales</taxon>
        <taxon>Brevibacteriaceae</taxon>
        <taxon>Brevibacterium</taxon>
    </lineage>
</organism>
<dbReference type="AlphaFoldDB" id="A0A1X6XF90"/>
<keyword evidence="3" id="KW-1185">Reference proteome</keyword>
<name>A0A1X6XF90_9MICO</name>